<keyword evidence="16" id="KW-1185">Reference proteome</keyword>
<dbReference type="InterPro" id="IPR044769">
    <property type="entry name" value="PIKfyve_PIPKc"/>
</dbReference>
<dbReference type="SMART" id="SM00064">
    <property type="entry name" value="FYVE"/>
    <property type="match status" value="1"/>
</dbReference>
<evidence type="ECO:0000256" key="11">
    <source>
        <dbReference type="SAM" id="MobiDB-lite"/>
    </source>
</evidence>
<dbReference type="Gene3D" id="3.30.40.10">
    <property type="entry name" value="Zinc/RING finger domain, C3HC4 (zinc finger)"/>
    <property type="match status" value="1"/>
</dbReference>
<dbReference type="Gene3D" id="3.30.810.10">
    <property type="entry name" value="2-Layer Sandwich"/>
    <property type="match status" value="1"/>
</dbReference>
<evidence type="ECO:0000256" key="1">
    <source>
        <dbReference type="ARBA" id="ARBA00012009"/>
    </source>
</evidence>
<feature type="compositionally biased region" description="Basic and acidic residues" evidence="11">
    <location>
        <begin position="47"/>
        <end position="71"/>
    </location>
</feature>
<comment type="caution">
    <text evidence="15">The sequence shown here is derived from an EMBL/GenBank/DDBJ whole genome shotgun (WGS) entry which is preliminary data.</text>
</comment>
<dbReference type="FunFam" id="3.50.7.10:FF:000007">
    <property type="entry name" value="1-phosphatidylinositol 3-phosphate 5-kinase isoform X1"/>
    <property type="match status" value="1"/>
</dbReference>
<dbReference type="InterPro" id="IPR011011">
    <property type="entry name" value="Znf_FYVE_PHD"/>
</dbReference>
<evidence type="ECO:0000256" key="7">
    <source>
        <dbReference type="ARBA" id="ARBA00022833"/>
    </source>
</evidence>
<dbReference type="GO" id="GO:0010008">
    <property type="term" value="C:endosome membrane"/>
    <property type="evidence" value="ECO:0007669"/>
    <property type="project" value="TreeGrafter"/>
</dbReference>
<dbReference type="SMART" id="SM00049">
    <property type="entry name" value="DEP"/>
    <property type="match status" value="1"/>
</dbReference>
<keyword evidence="6 10" id="KW-0418">Kinase</keyword>
<gene>
    <name evidence="15" type="ORF">LNINA_LOCUS4579</name>
</gene>
<dbReference type="InterPro" id="IPR027484">
    <property type="entry name" value="PInositol-4-P-5-kinase_N"/>
</dbReference>
<keyword evidence="7" id="KW-0862">Zinc</keyword>
<feature type="domain" description="PIPK" evidence="14">
    <location>
        <begin position="1327"/>
        <end position="1643"/>
    </location>
</feature>
<dbReference type="InterPro" id="IPR027409">
    <property type="entry name" value="GroEL-like_apical_dom_sf"/>
</dbReference>
<feature type="region of interest" description="Disordered" evidence="11">
    <location>
        <begin position="1322"/>
        <end position="1347"/>
    </location>
</feature>
<proteinExistence type="predicted"/>
<dbReference type="CDD" id="cd17300">
    <property type="entry name" value="PIPKc_PIKfyve"/>
    <property type="match status" value="1"/>
</dbReference>
<dbReference type="CDD" id="cd15725">
    <property type="entry name" value="FYVE_PIKfyve_Fab1"/>
    <property type="match status" value="1"/>
</dbReference>
<keyword evidence="5 9" id="KW-0863">Zinc-finger</keyword>
<dbReference type="GO" id="GO:0000285">
    <property type="term" value="F:1-phosphatidylinositol-3-phosphate 5-kinase activity"/>
    <property type="evidence" value="ECO:0007669"/>
    <property type="project" value="UniProtKB-EC"/>
</dbReference>
<dbReference type="InterPro" id="IPR036390">
    <property type="entry name" value="WH_DNA-bd_sf"/>
</dbReference>
<feature type="region of interest" description="Disordered" evidence="11">
    <location>
        <begin position="722"/>
        <end position="741"/>
    </location>
</feature>
<dbReference type="SUPFAM" id="SSF46785">
    <property type="entry name" value="Winged helix' DNA-binding domain"/>
    <property type="match status" value="1"/>
</dbReference>
<dbReference type="CDD" id="cd03334">
    <property type="entry name" value="Fab1_TCP"/>
    <property type="match status" value="1"/>
</dbReference>
<keyword evidence="3" id="KW-0479">Metal-binding</keyword>
<evidence type="ECO:0000256" key="9">
    <source>
        <dbReference type="PROSITE-ProRule" id="PRU00091"/>
    </source>
</evidence>
<dbReference type="PANTHER" id="PTHR45748">
    <property type="entry name" value="1-PHOSPHATIDYLINOSITOL 3-PHOSPHATE 5-KINASE-RELATED"/>
    <property type="match status" value="1"/>
</dbReference>
<evidence type="ECO:0000256" key="2">
    <source>
        <dbReference type="ARBA" id="ARBA00022679"/>
    </source>
</evidence>
<evidence type="ECO:0000256" key="5">
    <source>
        <dbReference type="ARBA" id="ARBA00022771"/>
    </source>
</evidence>
<dbReference type="Pfam" id="PF00118">
    <property type="entry name" value="Cpn60_TCP1"/>
    <property type="match status" value="1"/>
</dbReference>
<feature type="compositionally biased region" description="Pro residues" evidence="11">
    <location>
        <begin position="830"/>
        <end position="841"/>
    </location>
</feature>
<feature type="domain" description="DEP" evidence="13">
    <location>
        <begin position="235"/>
        <end position="308"/>
    </location>
</feature>
<dbReference type="InterPro" id="IPR017455">
    <property type="entry name" value="Znf_FYVE-rel"/>
</dbReference>
<dbReference type="SMART" id="SM00330">
    <property type="entry name" value="PIPKc"/>
    <property type="match status" value="1"/>
</dbReference>
<protein>
    <recommendedName>
        <fullName evidence="1">1-phosphatidylinositol-3-phosphate 5-kinase</fullName>
        <ecNumber evidence="1">2.7.1.150</ecNumber>
    </recommendedName>
</protein>
<dbReference type="EC" id="2.7.1.150" evidence="1"/>
<dbReference type="PROSITE" id="PS50186">
    <property type="entry name" value="DEP"/>
    <property type="match status" value="1"/>
</dbReference>
<feature type="compositionally biased region" description="Polar residues" evidence="11">
    <location>
        <begin position="1235"/>
        <end position="1244"/>
    </location>
</feature>
<dbReference type="Gene3D" id="1.10.10.10">
    <property type="entry name" value="Winged helix-like DNA-binding domain superfamily/Winged helix DNA-binding domain"/>
    <property type="match status" value="1"/>
</dbReference>
<dbReference type="GO" id="GO:0046854">
    <property type="term" value="P:phosphatidylinositol phosphate biosynthetic process"/>
    <property type="evidence" value="ECO:0007669"/>
    <property type="project" value="TreeGrafter"/>
</dbReference>
<dbReference type="InterPro" id="IPR036388">
    <property type="entry name" value="WH-like_DNA-bd_sf"/>
</dbReference>
<feature type="region of interest" description="Disordered" evidence="11">
    <location>
        <begin position="47"/>
        <end position="76"/>
    </location>
</feature>
<dbReference type="GO" id="GO:0035556">
    <property type="term" value="P:intracellular signal transduction"/>
    <property type="evidence" value="ECO:0007669"/>
    <property type="project" value="InterPro"/>
</dbReference>
<dbReference type="InterPro" id="IPR000306">
    <property type="entry name" value="Znf_FYVE"/>
</dbReference>
<dbReference type="Gene3D" id="3.50.7.10">
    <property type="entry name" value="GroEL"/>
    <property type="match status" value="1"/>
</dbReference>
<dbReference type="InterPro" id="IPR027483">
    <property type="entry name" value="PInositol-4-P-4/5-kinase_C_sf"/>
</dbReference>
<dbReference type="SUPFAM" id="SSF56104">
    <property type="entry name" value="SAICAR synthase-like"/>
    <property type="match status" value="1"/>
</dbReference>
<evidence type="ECO:0000259" key="13">
    <source>
        <dbReference type="PROSITE" id="PS50186"/>
    </source>
</evidence>
<dbReference type="SUPFAM" id="SSF54849">
    <property type="entry name" value="GroEL-intermediate domain like"/>
    <property type="match status" value="1"/>
</dbReference>
<dbReference type="Pfam" id="PF01504">
    <property type="entry name" value="PIP5K"/>
    <property type="match status" value="2"/>
</dbReference>
<dbReference type="Pfam" id="PF01363">
    <property type="entry name" value="FYVE"/>
    <property type="match status" value="1"/>
</dbReference>
<dbReference type="Proteomes" id="UP001497472">
    <property type="component" value="Unassembled WGS sequence"/>
</dbReference>
<dbReference type="FunFam" id="3.30.40.10:FF:000057">
    <property type="entry name" value="1-phosphatidylinositol 3-phosphate 5-kinase isoform X1"/>
    <property type="match status" value="1"/>
</dbReference>
<evidence type="ECO:0000313" key="16">
    <source>
        <dbReference type="Proteomes" id="UP001497472"/>
    </source>
</evidence>
<dbReference type="InterPro" id="IPR013083">
    <property type="entry name" value="Znf_RING/FYVE/PHD"/>
</dbReference>
<dbReference type="InterPro" id="IPR000591">
    <property type="entry name" value="DEP_dom"/>
</dbReference>
<feature type="compositionally biased region" description="Basic and acidic residues" evidence="11">
    <location>
        <begin position="1245"/>
        <end position="1264"/>
    </location>
</feature>
<sequence>MDKNDTSQLTEFPRFESTSTQSGVTMFFNKLWKLPLFSPSENIDNPEIKALGERKDSSIDDGSKREADSRADLSGPSIEGRNVIRKISAFSSGSGARYADTDLARYWMPDDISRECYECAARFGALRRRHHCRVCGQIFCSRCCSQRVPGQIFGCGGDLRVCTYCCNVVLSYLRENDITGEISPDLRILQENLQTKFPENKQSASVSRDFVFHREQENCEVRNTSKDIHDIYRQLSFSLPTQQHRYRLVRYNNVWRGCDIIQWVMENTANKTRAQASMFCQSLLQQGYMDRVTDPPYFADYGLYKPLNLACTDSNSPSEEQSEQTEPARLVESISSYCLDLNLGDSSARLIKSTKRETAVQEPEEEEHQDREDSEIINAPKPVCKAIEESGMEHLGLLLRQCLARQALSASWADVLFPLCVQAAHITVPDIMGADIDVRNYVQVKKVAGGDMRDSVVIPGVVITKNVVHRGMPRQITNPTVLLLDCSIAYQRVEGKLTSLEPVLMQEQEYLVRCAARISALRPRVVLVKGGVARAVQDALREQGVALAIGVRDRALRRVARCARADLVASIDARIGMPRLGTCKNFYISNYSSKTLMVLEGCAEPNLGCCILLRGASQQELIRVKKVVKFMLLACYNWKLEKAFLGDIEAVLPEPGMSFIDDQPTDPKADAEEKGDGIELAEAVLERVNTNVSDDSDDIFMNVKSNTLEDKHDVEEMKQLENKENDTNTELTDDITNDNSNRLSETTKEVKEIDDPLMSKQFGRKTESDKTLSCGVPIRDFSDPLRSTMSMEDDVFLTEEAELKADTKSERWCTDDVILSMSPNIVIPAPSRPLKPQPPVTPRDLRVQDGTKPNSPVLKDPHPFVKLPITSPADDMSTRRLLANFRATGSRLVCDKHKPQCPRYNPFILKPTQSESEVNKKKDVVESLNPLDPENHQKLSLLLYSYSNKSPNVPDFCVNPWIVTMEMYGRHDISLGAFLEKYCFNSDHKCPSPNCHVPMNQHIRRFVHGDVCITITCNTIGHSNVDKTRDDQNKQVMFWSRCEVCSSISRGVPLSRSSLGLSLAQYVRQRVAAPRYGRKLCAHPLNKHSHAFVTRLTTACFRYNKIKTYGIQLPPDVIAIDYDTKQMRDSLIAHLNELMLKGHEALSGPEKGEAEREYLAFKQHMEQIHLGLTAPAHPNTSVTEVVRRLWNVYDNIITGEKMLRDAQDKFSISMKTKVQIEANVEERTDSEDSTGDSSNEITDVNSEKEHTGTEEEEERGDKKTVKQILSQLLTNNQPSNQAGMIISSGVLPVLVKAGEIGSVIAATLASVTYQLSLQQHKHRHSTQTEQEEHDLTSSKDKVDGDKAKAKSNEHIEVLLKDGLVCRVYYAVQFHKLRHMLLAGISGEQKTERDESRCCDPHREKENKGVCEIEEGFIRSLAQCVPWATRGGKSGSTFCKTKDDRYVLKEMTKPEWQQFLEFAPHYFNYVTNCRTNKLPSLLARILGVFSVGGAGSGVLVIEHVWYGPSRGVLSRFDLKGAARHRLAMGAASAPPHQAVLVDDNLLALRWERQLYVESTTGSRLWASLERDTSFLAQHHVMDYSLLLGIQDDTLVLGIIDYIRTFTWDKKLEHLVKKNLGSGQPTVVSPEQYKRRFCAAARKYFLQCPEHWHQLYEQES</sequence>
<keyword evidence="4 10" id="KW-0547">Nucleotide-binding</keyword>
<evidence type="ECO:0000259" key="12">
    <source>
        <dbReference type="PROSITE" id="PS50178"/>
    </source>
</evidence>
<evidence type="ECO:0000256" key="8">
    <source>
        <dbReference type="ARBA" id="ARBA00022840"/>
    </source>
</evidence>
<keyword evidence="8 10" id="KW-0067">ATP-binding</keyword>
<dbReference type="InterPro" id="IPR002423">
    <property type="entry name" value="Cpn60/GroEL/TCP-1"/>
</dbReference>
<dbReference type="GO" id="GO:0005524">
    <property type="term" value="F:ATP binding"/>
    <property type="evidence" value="ECO:0007669"/>
    <property type="project" value="UniProtKB-UniRule"/>
</dbReference>
<dbReference type="SUPFAM" id="SSF57903">
    <property type="entry name" value="FYVE/PHD zinc finger"/>
    <property type="match status" value="1"/>
</dbReference>
<feature type="domain" description="FYVE-type" evidence="12">
    <location>
        <begin position="110"/>
        <end position="165"/>
    </location>
</feature>
<dbReference type="CDD" id="cd04371">
    <property type="entry name" value="DEP"/>
    <property type="match status" value="1"/>
</dbReference>
<evidence type="ECO:0000256" key="3">
    <source>
        <dbReference type="ARBA" id="ARBA00022723"/>
    </source>
</evidence>
<dbReference type="Pfam" id="PF00610">
    <property type="entry name" value="DEP"/>
    <property type="match status" value="1"/>
</dbReference>
<dbReference type="PROSITE" id="PS50178">
    <property type="entry name" value="ZF_FYVE"/>
    <property type="match status" value="1"/>
</dbReference>
<dbReference type="Gene3D" id="3.30.800.10">
    <property type="entry name" value="Phosphatidylinositol Phosphate Kinase II Beta"/>
    <property type="match status" value="1"/>
</dbReference>
<dbReference type="PROSITE" id="PS51455">
    <property type="entry name" value="PIPK"/>
    <property type="match status" value="1"/>
</dbReference>
<evidence type="ECO:0000256" key="10">
    <source>
        <dbReference type="PROSITE-ProRule" id="PRU00781"/>
    </source>
</evidence>
<feature type="region of interest" description="Disordered" evidence="11">
    <location>
        <begin position="354"/>
        <end position="375"/>
    </location>
</feature>
<evidence type="ECO:0000259" key="14">
    <source>
        <dbReference type="PROSITE" id="PS51455"/>
    </source>
</evidence>
<dbReference type="EMBL" id="CAVLEF010000006">
    <property type="protein sequence ID" value="CAK1544870.1"/>
    <property type="molecule type" value="Genomic_DNA"/>
</dbReference>
<dbReference type="GO" id="GO:0008270">
    <property type="term" value="F:zinc ion binding"/>
    <property type="evidence" value="ECO:0007669"/>
    <property type="project" value="UniProtKB-KW"/>
</dbReference>
<feature type="compositionally biased region" description="Acidic residues" evidence="11">
    <location>
        <begin position="362"/>
        <end position="375"/>
    </location>
</feature>
<dbReference type="InterPro" id="IPR027410">
    <property type="entry name" value="TCP-1-like_intermed_sf"/>
</dbReference>
<evidence type="ECO:0000313" key="15">
    <source>
        <dbReference type="EMBL" id="CAK1544870.1"/>
    </source>
</evidence>
<dbReference type="SUPFAM" id="SSF52029">
    <property type="entry name" value="GroEL apical domain-like"/>
    <property type="match status" value="1"/>
</dbReference>
<dbReference type="PANTHER" id="PTHR45748:SF7">
    <property type="entry name" value="1-PHOSPHATIDYLINOSITOL 3-PHOSPHATE 5-KINASE-RELATED"/>
    <property type="match status" value="1"/>
</dbReference>
<organism evidence="15 16">
    <name type="scientific">Leptosia nina</name>
    <dbReference type="NCBI Taxonomy" id="320188"/>
    <lineage>
        <taxon>Eukaryota</taxon>
        <taxon>Metazoa</taxon>
        <taxon>Ecdysozoa</taxon>
        <taxon>Arthropoda</taxon>
        <taxon>Hexapoda</taxon>
        <taxon>Insecta</taxon>
        <taxon>Pterygota</taxon>
        <taxon>Neoptera</taxon>
        <taxon>Endopterygota</taxon>
        <taxon>Lepidoptera</taxon>
        <taxon>Glossata</taxon>
        <taxon>Ditrysia</taxon>
        <taxon>Papilionoidea</taxon>
        <taxon>Pieridae</taxon>
        <taxon>Pierinae</taxon>
        <taxon>Leptosia</taxon>
    </lineage>
</organism>
<accession>A0AAV1J5Z6</accession>
<feature type="region of interest" description="Disordered" evidence="11">
    <location>
        <begin position="1223"/>
        <end position="1264"/>
    </location>
</feature>
<reference evidence="15 16" key="1">
    <citation type="submission" date="2023-11" db="EMBL/GenBank/DDBJ databases">
        <authorList>
            <person name="Okamura Y."/>
        </authorList>
    </citation>
    <scope>NUCLEOTIDE SEQUENCE [LARGE SCALE GENOMIC DNA]</scope>
</reference>
<feature type="compositionally biased region" description="Basic and acidic residues" evidence="11">
    <location>
        <begin position="1333"/>
        <end position="1347"/>
    </location>
</feature>
<name>A0AAV1J5Z6_9NEOP</name>
<evidence type="ECO:0000256" key="4">
    <source>
        <dbReference type="ARBA" id="ARBA00022741"/>
    </source>
</evidence>
<feature type="region of interest" description="Disordered" evidence="11">
    <location>
        <begin position="828"/>
        <end position="870"/>
    </location>
</feature>
<evidence type="ECO:0000256" key="6">
    <source>
        <dbReference type="ARBA" id="ARBA00022777"/>
    </source>
</evidence>
<keyword evidence="2 10" id="KW-0808">Transferase</keyword>
<dbReference type="InterPro" id="IPR002498">
    <property type="entry name" value="PInositol-4-P-4/5-kinase_core"/>
</dbReference>